<gene>
    <name evidence="1" type="ORF">METZ01_LOCUS216162</name>
</gene>
<evidence type="ECO:0000313" key="1">
    <source>
        <dbReference type="EMBL" id="SVB63308.1"/>
    </source>
</evidence>
<proteinExistence type="predicted"/>
<protein>
    <submittedName>
        <fullName evidence="1">Uncharacterized protein</fullName>
    </submittedName>
</protein>
<sequence length="60" mass="6786">MHKHKAGPIFVALVVWLGWSATSAEARERIEFESVHINMVTSFDTLIVGDNADRFIALMR</sequence>
<feature type="non-terminal residue" evidence="1">
    <location>
        <position position="60"/>
    </location>
</feature>
<organism evidence="1">
    <name type="scientific">marine metagenome</name>
    <dbReference type="NCBI Taxonomy" id="408172"/>
    <lineage>
        <taxon>unclassified sequences</taxon>
        <taxon>metagenomes</taxon>
        <taxon>ecological metagenomes</taxon>
    </lineage>
</organism>
<dbReference type="AlphaFoldDB" id="A0A382FJN7"/>
<reference evidence="1" key="1">
    <citation type="submission" date="2018-05" db="EMBL/GenBank/DDBJ databases">
        <authorList>
            <person name="Lanie J.A."/>
            <person name="Ng W.-L."/>
            <person name="Kazmierczak K.M."/>
            <person name="Andrzejewski T.M."/>
            <person name="Davidsen T.M."/>
            <person name="Wayne K.J."/>
            <person name="Tettelin H."/>
            <person name="Glass J.I."/>
            <person name="Rusch D."/>
            <person name="Podicherti R."/>
            <person name="Tsui H.-C.T."/>
            <person name="Winkler M.E."/>
        </authorList>
    </citation>
    <scope>NUCLEOTIDE SEQUENCE</scope>
</reference>
<name>A0A382FJN7_9ZZZZ</name>
<accession>A0A382FJN7</accession>
<dbReference type="EMBL" id="UINC01050399">
    <property type="protein sequence ID" value="SVB63308.1"/>
    <property type="molecule type" value="Genomic_DNA"/>
</dbReference>